<dbReference type="Pfam" id="PF14144">
    <property type="entry name" value="DOG1"/>
    <property type="match status" value="1"/>
</dbReference>
<dbReference type="EMBL" id="JBBWWQ010000005">
    <property type="protein sequence ID" value="KAK8947123.1"/>
    <property type="molecule type" value="Genomic_DNA"/>
</dbReference>
<keyword evidence="3" id="KW-1185">Reference proteome</keyword>
<dbReference type="PROSITE" id="PS51806">
    <property type="entry name" value="DOG1"/>
    <property type="match status" value="1"/>
</dbReference>
<sequence length="279" mass="30953">MSSAVNTSSHSTGSRNPHENFEKFFDSWLADQDRDLQSLTAAAALPLPRTADEEAAQNNRLRRLLNAVLARYEHYYRVKEASALHDVRSMFNPSWTSTTENLFLWVGGWRPTMAIHLLYSKCGIQVEASIHELALGAHAGNLADLDAAQLHHIDILHRMVVRAEKEISEEAASAQEKVAGEPLVRLSHIVTEMGGGDGAELLEAEMKGKEEDMRKMLEKADCLRIDTLKGLVEILQPMQALHFFIAAAELHLRVHDFGKMKDAEMAAKAQQVQAPAAAL</sequence>
<comment type="caution">
    <text evidence="2">The sequence shown here is derived from an EMBL/GenBank/DDBJ whole genome shotgun (WGS) entry which is preliminary data.</text>
</comment>
<dbReference type="PANTHER" id="PTHR46354:SF4">
    <property type="entry name" value="PROTEIN DOG1-LIKE 3"/>
    <property type="match status" value="1"/>
</dbReference>
<evidence type="ECO:0000259" key="1">
    <source>
        <dbReference type="PROSITE" id="PS51806"/>
    </source>
</evidence>
<evidence type="ECO:0000313" key="2">
    <source>
        <dbReference type="EMBL" id="KAK8947123.1"/>
    </source>
</evidence>
<protein>
    <recommendedName>
        <fullName evidence="1">DOG1 domain-containing protein</fullName>
    </recommendedName>
</protein>
<gene>
    <name evidence="2" type="ORF">KSP39_PZI007171</name>
</gene>
<evidence type="ECO:0000313" key="3">
    <source>
        <dbReference type="Proteomes" id="UP001418222"/>
    </source>
</evidence>
<reference evidence="2 3" key="1">
    <citation type="journal article" date="2022" name="Nat. Plants">
        <title>Genomes of leafy and leafless Platanthera orchids illuminate the evolution of mycoheterotrophy.</title>
        <authorList>
            <person name="Li M.H."/>
            <person name="Liu K.W."/>
            <person name="Li Z."/>
            <person name="Lu H.C."/>
            <person name="Ye Q.L."/>
            <person name="Zhang D."/>
            <person name="Wang J.Y."/>
            <person name="Li Y.F."/>
            <person name="Zhong Z.M."/>
            <person name="Liu X."/>
            <person name="Yu X."/>
            <person name="Liu D.K."/>
            <person name="Tu X.D."/>
            <person name="Liu B."/>
            <person name="Hao Y."/>
            <person name="Liao X.Y."/>
            <person name="Jiang Y.T."/>
            <person name="Sun W.H."/>
            <person name="Chen J."/>
            <person name="Chen Y.Q."/>
            <person name="Ai Y."/>
            <person name="Zhai J.W."/>
            <person name="Wu S.S."/>
            <person name="Zhou Z."/>
            <person name="Hsiao Y.Y."/>
            <person name="Wu W.L."/>
            <person name="Chen Y.Y."/>
            <person name="Lin Y.F."/>
            <person name="Hsu J.L."/>
            <person name="Li C.Y."/>
            <person name="Wang Z.W."/>
            <person name="Zhao X."/>
            <person name="Zhong W.Y."/>
            <person name="Ma X.K."/>
            <person name="Ma L."/>
            <person name="Huang J."/>
            <person name="Chen G.Z."/>
            <person name="Huang M.Z."/>
            <person name="Huang L."/>
            <person name="Peng D.H."/>
            <person name="Luo Y.B."/>
            <person name="Zou S.Q."/>
            <person name="Chen S.P."/>
            <person name="Lan S."/>
            <person name="Tsai W.C."/>
            <person name="Van de Peer Y."/>
            <person name="Liu Z.J."/>
        </authorList>
    </citation>
    <scope>NUCLEOTIDE SEQUENCE [LARGE SCALE GENOMIC DNA]</scope>
    <source>
        <strain evidence="2">Lor287</strain>
    </source>
</reference>
<dbReference type="GO" id="GO:0006351">
    <property type="term" value="P:DNA-templated transcription"/>
    <property type="evidence" value="ECO:0007669"/>
    <property type="project" value="InterPro"/>
</dbReference>
<dbReference type="PANTHER" id="PTHR46354">
    <property type="entry name" value="DOG1 DOMAIN-CONTAINING PROTEIN"/>
    <property type="match status" value="1"/>
</dbReference>
<dbReference type="Proteomes" id="UP001418222">
    <property type="component" value="Unassembled WGS sequence"/>
</dbReference>
<dbReference type="InterPro" id="IPR025422">
    <property type="entry name" value="TGA_domain"/>
</dbReference>
<organism evidence="2 3">
    <name type="scientific">Platanthera zijinensis</name>
    <dbReference type="NCBI Taxonomy" id="2320716"/>
    <lineage>
        <taxon>Eukaryota</taxon>
        <taxon>Viridiplantae</taxon>
        <taxon>Streptophyta</taxon>
        <taxon>Embryophyta</taxon>
        <taxon>Tracheophyta</taxon>
        <taxon>Spermatophyta</taxon>
        <taxon>Magnoliopsida</taxon>
        <taxon>Liliopsida</taxon>
        <taxon>Asparagales</taxon>
        <taxon>Orchidaceae</taxon>
        <taxon>Orchidoideae</taxon>
        <taxon>Orchideae</taxon>
        <taxon>Orchidinae</taxon>
        <taxon>Platanthera</taxon>
    </lineage>
</organism>
<accession>A0AAP0BQU9</accession>
<dbReference type="InterPro" id="IPR051886">
    <property type="entry name" value="Seed_Dev/Stress_Resp_Reg"/>
</dbReference>
<dbReference type="AlphaFoldDB" id="A0AAP0BQU9"/>
<feature type="domain" description="DOG1" evidence="1">
    <location>
        <begin position="18"/>
        <end position="264"/>
    </location>
</feature>
<proteinExistence type="predicted"/>
<dbReference type="GO" id="GO:0043565">
    <property type="term" value="F:sequence-specific DNA binding"/>
    <property type="evidence" value="ECO:0007669"/>
    <property type="project" value="InterPro"/>
</dbReference>
<name>A0AAP0BQU9_9ASPA</name>